<dbReference type="EMBL" id="JACHFA010000001">
    <property type="protein sequence ID" value="MBB6031042.1"/>
    <property type="molecule type" value="Genomic_DNA"/>
</dbReference>
<reference evidence="1 2" key="1">
    <citation type="submission" date="2020-08" db="EMBL/GenBank/DDBJ databases">
        <title>Genomic Encyclopedia of Type Strains, Phase IV (KMG-IV): sequencing the most valuable type-strain genomes for metagenomic binning, comparative biology and taxonomic classification.</title>
        <authorList>
            <person name="Goeker M."/>
        </authorList>
    </citation>
    <scope>NUCLEOTIDE SEQUENCE [LARGE SCALE GENOMIC DNA]</scope>
    <source>
        <strain evidence="1 2">DSM 16813</strain>
    </source>
</reference>
<name>A0ABR6P4T8_9SPIR</name>
<keyword evidence="2" id="KW-1185">Reference proteome</keyword>
<dbReference type="Proteomes" id="UP000566276">
    <property type="component" value="Unassembled WGS sequence"/>
</dbReference>
<evidence type="ECO:0000313" key="2">
    <source>
        <dbReference type="Proteomes" id="UP000566276"/>
    </source>
</evidence>
<accession>A0ABR6P4T8</accession>
<comment type="caution">
    <text evidence="1">The sequence shown here is derived from an EMBL/GenBank/DDBJ whole genome shotgun (WGS) entry which is preliminary data.</text>
</comment>
<sequence>MKILQILVFTKLSKNIIKKYIKTIFLISMVYFDCCATVKINPDYETDFKILESPSKYINIDLIKAKNEYIYIQITNNSLDIVKINWQNTSLDNNKIVLKKEDLTINNEIKYKNKYREFFIGPKTSFKFKAYPKIFSKTKNSNSLSSAIKYPSIFKLNITKVGIETKRTINILITRTIKINASNNT</sequence>
<organism evidence="1 2">
    <name type="scientific">Borreliella spielmanii</name>
    <dbReference type="NCBI Taxonomy" id="88916"/>
    <lineage>
        <taxon>Bacteria</taxon>
        <taxon>Pseudomonadati</taxon>
        <taxon>Spirochaetota</taxon>
        <taxon>Spirochaetia</taxon>
        <taxon>Spirochaetales</taxon>
        <taxon>Borreliaceae</taxon>
        <taxon>Borreliella</taxon>
    </lineage>
</organism>
<proteinExistence type="predicted"/>
<evidence type="ECO:0000313" key="1">
    <source>
        <dbReference type="EMBL" id="MBB6031042.1"/>
    </source>
</evidence>
<protein>
    <recommendedName>
        <fullName evidence="3">Lipoprotein</fullName>
    </recommendedName>
</protein>
<evidence type="ECO:0008006" key="3">
    <source>
        <dbReference type="Google" id="ProtNLM"/>
    </source>
</evidence>
<gene>
    <name evidence="1" type="ORF">HNR35_000006</name>
</gene>